<dbReference type="EMBL" id="CAEFZW010000003">
    <property type="protein sequence ID" value="CAB4253774.1"/>
    <property type="molecule type" value="Genomic_DNA"/>
</dbReference>
<comment type="similarity">
    <text evidence="1">Belongs to the peptidase A1 family.</text>
</comment>
<dbReference type="Pfam" id="PF00026">
    <property type="entry name" value="Asp"/>
    <property type="match status" value="1"/>
</dbReference>
<dbReference type="Proteomes" id="UP000644660">
    <property type="component" value="Unassembled WGS sequence"/>
</dbReference>
<dbReference type="SUPFAM" id="SSF50630">
    <property type="entry name" value="Acid proteases"/>
    <property type="match status" value="1"/>
</dbReference>
<dbReference type="InterPro" id="IPR001461">
    <property type="entry name" value="Aspartic_peptidase_A1"/>
</dbReference>
<feature type="domain" description="Peptidase A1" evidence="3">
    <location>
        <begin position="62"/>
        <end position="455"/>
    </location>
</feature>
<sequence length="629" mass="67748">MTGNNKNNTYVISCRSFLLCILTFVVSTNCFKFTNDKILTNVGSDVREFPTLLVGKNNNNYYYINITFGTPGQLQTLALDTANPYSWVLSGEEDSQCGNRSNCEDTTLYLRNESSTAVDINPGETYSLNFIEGIEVNGTAVSDVLTFPNITILTDDDSSIVSPFTKSIHNTTTNVTFSNSYLKISQPYFLNVNESSNLYSGVLGLGGLITYPGNAIDYRNFDNDEFYFMKSLVDANIIDSASYSLWLNNDSTSVQTSISGNMLNDGSGRLILGAVDPILFTKDLIQFDMIPFMDTSTGVASTGYPILPMGPIYITNVDKESLNMTSKDYLEPVLIDSSFVGSYLPVSTIIQIAIQIGATYVESLDRWLVRCDVGTVGAHIDFTFDEVTIKVPLQHLLSTTFDASVNETTHFSDGQAACFLKLYANSYIGFNVLGESFLRNAYLAVDLEGGTVALAQANSPDQISSSISGISSSSSTSSSSTSTTKGASTNSSTSGVATTVRAIQSGYIPYATYKKYNDSLLTLYPASVSSLSSNIPGQYTATIFSNGIVTAPARSFYDTSRTSSTAKSSSTQFNSLSINLSSATASRAASAAAPDNHVPLRTVCSFILDISPLGLMTSLVGLIVLNMII</sequence>
<organism evidence="4 5">
    <name type="scientific">Maudiozyma barnettii</name>
    <dbReference type="NCBI Taxonomy" id="61262"/>
    <lineage>
        <taxon>Eukaryota</taxon>
        <taxon>Fungi</taxon>
        <taxon>Dikarya</taxon>
        <taxon>Ascomycota</taxon>
        <taxon>Saccharomycotina</taxon>
        <taxon>Saccharomycetes</taxon>
        <taxon>Saccharomycetales</taxon>
        <taxon>Saccharomycetaceae</taxon>
        <taxon>Maudiozyma</taxon>
    </lineage>
</organism>
<evidence type="ECO:0000313" key="5">
    <source>
        <dbReference type="Proteomes" id="UP000644660"/>
    </source>
</evidence>
<dbReference type="InterPro" id="IPR021109">
    <property type="entry name" value="Peptidase_aspartic_dom_sf"/>
</dbReference>
<evidence type="ECO:0000256" key="2">
    <source>
        <dbReference type="SAM" id="MobiDB-lite"/>
    </source>
</evidence>
<evidence type="ECO:0000259" key="3">
    <source>
        <dbReference type="PROSITE" id="PS51767"/>
    </source>
</evidence>
<dbReference type="RefSeq" id="XP_041405619.1">
    <property type="nucleotide sequence ID" value="XM_041549685.1"/>
</dbReference>
<keyword evidence="4" id="KW-0378">Hydrolase</keyword>
<dbReference type="PRINTS" id="PR00792">
    <property type="entry name" value="PEPSIN"/>
</dbReference>
<feature type="compositionally biased region" description="Low complexity" evidence="2">
    <location>
        <begin position="463"/>
        <end position="493"/>
    </location>
</feature>
<feature type="region of interest" description="Disordered" evidence="2">
    <location>
        <begin position="462"/>
        <end position="493"/>
    </location>
</feature>
<dbReference type="GO" id="GO:0006508">
    <property type="term" value="P:proteolysis"/>
    <property type="evidence" value="ECO:0007669"/>
    <property type="project" value="UniProtKB-KW"/>
</dbReference>
<protein>
    <submittedName>
        <fullName evidence="4">Similar to Saccharomyces cerevisiae YDR349C YPS7 Putative GPI-anchored aspartic protease, member of the yapsin family of proteases involved in cell wall growth and maintenance</fullName>
    </submittedName>
</protein>
<evidence type="ECO:0000256" key="1">
    <source>
        <dbReference type="ARBA" id="ARBA00007447"/>
    </source>
</evidence>
<dbReference type="GeneID" id="64856747"/>
<reference evidence="4 5" key="1">
    <citation type="submission" date="2020-05" db="EMBL/GenBank/DDBJ databases">
        <authorList>
            <person name="Casaregola S."/>
            <person name="Devillers H."/>
            <person name="Grondin C."/>
        </authorList>
    </citation>
    <scope>NUCLEOTIDE SEQUENCE [LARGE SCALE GENOMIC DNA]</scope>
    <source>
        <strain evidence="4 5">CLIB 1767</strain>
    </source>
</reference>
<keyword evidence="5" id="KW-1185">Reference proteome</keyword>
<proteinExistence type="inferred from homology"/>
<name>A0A8H2VDW5_9SACH</name>
<dbReference type="Gene3D" id="2.40.70.10">
    <property type="entry name" value="Acid Proteases"/>
    <property type="match status" value="2"/>
</dbReference>
<dbReference type="PROSITE" id="PS51767">
    <property type="entry name" value="PEPTIDASE_A1"/>
    <property type="match status" value="1"/>
</dbReference>
<dbReference type="InterPro" id="IPR033121">
    <property type="entry name" value="PEPTIDASE_A1"/>
</dbReference>
<comment type="caution">
    <text evidence="4">The sequence shown here is derived from an EMBL/GenBank/DDBJ whole genome shotgun (WGS) entry which is preliminary data.</text>
</comment>
<dbReference type="AlphaFoldDB" id="A0A8H2VDW5"/>
<accession>A0A8H2VDW5</accession>
<dbReference type="GO" id="GO:0004190">
    <property type="term" value="F:aspartic-type endopeptidase activity"/>
    <property type="evidence" value="ECO:0007669"/>
    <property type="project" value="InterPro"/>
</dbReference>
<dbReference type="PANTHER" id="PTHR47966">
    <property type="entry name" value="BETA-SITE APP-CLEAVING ENZYME, ISOFORM A-RELATED"/>
    <property type="match status" value="1"/>
</dbReference>
<gene>
    <name evidence="4" type="ORF">KABA2_03S05104</name>
</gene>
<keyword evidence="4" id="KW-0645">Protease</keyword>
<dbReference type="PANTHER" id="PTHR47966:SF65">
    <property type="entry name" value="ASPARTIC-TYPE ENDOPEPTIDASE"/>
    <property type="match status" value="1"/>
</dbReference>
<evidence type="ECO:0000313" key="4">
    <source>
        <dbReference type="EMBL" id="CAB4253774.1"/>
    </source>
</evidence>